<proteinExistence type="inferred from homology"/>
<organism evidence="4 5">
    <name type="scientific">Collybiopsis confluens</name>
    <dbReference type="NCBI Taxonomy" id="2823264"/>
    <lineage>
        <taxon>Eukaryota</taxon>
        <taxon>Fungi</taxon>
        <taxon>Dikarya</taxon>
        <taxon>Basidiomycota</taxon>
        <taxon>Agaricomycotina</taxon>
        <taxon>Agaricomycetes</taxon>
        <taxon>Agaricomycetidae</taxon>
        <taxon>Agaricales</taxon>
        <taxon>Marasmiineae</taxon>
        <taxon>Omphalotaceae</taxon>
        <taxon>Collybiopsis</taxon>
    </lineage>
</organism>
<dbReference type="OrthoDB" id="69641at2759"/>
<keyword evidence="5" id="KW-1185">Reference proteome</keyword>
<evidence type="ECO:0000313" key="5">
    <source>
        <dbReference type="Proteomes" id="UP000518752"/>
    </source>
</evidence>
<dbReference type="AlphaFoldDB" id="A0A8H5HT97"/>
<reference evidence="4 5" key="1">
    <citation type="journal article" date="2020" name="ISME J.">
        <title>Uncovering the hidden diversity of litter-decomposition mechanisms in mushroom-forming fungi.</title>
        <authorList>
            <person name="Floudas D."/>
            <person name="Bentzer J."/>
            <person name="Ahren D."/>
            <person name="Johansson T."/>
            <person name="Persson P."/>
            <person name="Tunlid A."/>
        </authorList>
    </citation>
    <scope>NUCLEOTIDE SEQUENCE [LARGE SCALE GENOMIC DNA]</scope>
    <source>
        <strain evidence="4 5">CBS 406.79</strain>
    </source>
</reference>
<evidence type="ECO:0000256" key="1">
    <source>
        <dbReference type="ARBA" id="ARBA00007665"/>
    </source>
</evidence>
<dbReference type="SUPFAM" id="SSF54211">
    <property type="entry name" value="Ribosomal protein S5 domain 2-like"/>
    <property type="match status" value="1"/>
</dbReference>
<gene>
    <name evidence="4" type="ORF">D9757_005604</name>
</gene>
<feature type="domain" description="Impact N-terminal" evidence="3">
    <location>
        <begin position="178"/>
        <end position="273"/>
    </location>
</feature>
<name>A0A8H5HT97_9AGAR</name>
<accession>A0A8H5HT97</accession>
<dbReference type="GO" id="GO:0006446">
    <property type="term" value="P:regulation of translational initiation"/>
    <property type="evidence" value="ECO:0007669"/>
    <property type="project" value="TreeGrafter"/>
</dbReference>
<sequence>MGEEPVGRPRTKGFSAVGPKSLILITDWNAGTFTVGGRLYLPSTDVVGNVVADGSRVFANDQTWPAKLSARAQCRGWTKANIRMSQKARRKRRKRKGGRWQHMAAVFYIHIPHSASSARVPCDFVDKYPADLYRSFVSRSGIPPELPFMFPPPARLFQRWRTFSSSIPVYASERIHDRKSTFVAHASVLPSAEQLPMFLTVLTASPKLKKATHSQAVVGQHDGGESGSGSHLARLLDRTKCENTVVVVSRWYGGVHLGGGRWRRITEVAKEALAKGGFLDQNNGGNTANESQSPKKKPRKRK</sequence>
<dbReference type="GO" id="GO:0140469">
    <property type="term" value="P:GCN2-mediated signaling"/>
    <property type="evidence" value="ECO:0007669"/>
    <property type="project" value="TreeGrafter"/>
</dbReference>
<dbReference type="InterPro" id="IPR001498">
    <property type="entry name" value="Impact_N"/>
</dbReference>
<dbReference type="Proteomes" id="UP000518752">
    <property type="component" value="Unassembled WGS sequence"/>
</dbReference>
<evidence type="ECO:0000256" key="2">
    <source>
        <dbReference type="SAM" id="MobiDB-lite"/>
    </source>
</evidence>
<dbReference type="PANTHER" id="PTHR16301:SF25">
    <property type="entry name" value="PROTEIN IMPACT"/>
    <property type="match status" value="1"/>
</dbReference>
<protein>
    <recommendedName>
        <fullName evidence="3">Impact N-terminal domain-containing protein</fullName>
    </recommendedName>
</protein>
<comment type="similarity">
    <text evidence="1">Belongs to the IMPACT family.</text>
</comment>
<dbReference type="EMBL" id="JAACJN010000026">
    <property type="protein sequence ID" value="KAF5388841.1"/>
    <property type="molecule type" value="Genomic_DNA"/>
</dbReference>
<dbReference type="PANTHER" id="PTHR16301">
    <property type="entry name" value="IMPACT-RELATED"/>
    <property type="match status" value="1"/>
</dbReference>
<evidence type="ECO:0000259" key="3">
    <source>
        <dbReference type="Pfam" id="PF01205"/>
    </source>
</evidence>
<dbReference type="InterPro" id="IPR020568">
    <property type="entry name" value="Ribosomal_Su5_D2-typ_SF"/>
</dbReference>
<dbReference type="InterPro" id="IPR023582">
    <property type="entry name" value="Impact"/>
</dbReference>
<evidence type="ECO:0000313" key="4">
    <source>
        <dbReference type="EMBL" id="KAF5388841.1"/>
    </source>
</evidence>
<feature type="region of interest" description="Disordered" evidence="2">
    <location>
        <begin position="276"/>
        <end position="302"/>
    </location>
</feature>
<dbReference type="GO" id="GO:0005737">
    <property type="term" value="C:cytoplasm"/>
    <property type="evidence" value="ECO:0007669"/>
    <property type="project" value="TreeGrafter"/>
</dbReference>
<comment type="caution">
    <text evidence="4">The sequence shown here is derived from an EMBL/GenBank/DDBJ whole genome shotgun (WGS) entry which is preliminary data.</text>
</comment>
<dbReference type="InterPro" id="IPR036956">
    <property type="entry name" value="Impact_N_sf"/>
</dbReference>
<dbReference type="Pfam" id="PF01205">
    <property type="entry name" value="Impact_N"/>
    <property type="match status" value="1"/>
</dbReference>
<dbReference type="Gene3D" id="3.30.230.30">
    <property type="entry name" value="Impact, N-terminal domain"/>
    <property type="match status" value="1"/>
</dbReference>
<feature type="compositionally biased region" description="Polar residues" evidence="2">
    <location>
        <begin position="280"/>
        <end position="292"/>
    </location>
</feature>